<dbReference type="AlphaFoldDB" id="A0A4U5W6R1"/>
<evidence type="ECO:0000313" key="2">
    <source>
        <dbReference type="EMBL" id="TKS95815.1"/>
    </source>
</evidence>
<evidence type="ECO:0000313" key="3">
    <source>
        <dbReference type="Proteomes" id="UP000308632"/>
    </source>
</evidence>
<name>A0A4U5W6R1_STRGB</name>
<protein>
    <submittedName>
        <fullName evidence="2">Uncharacterized protein</fullName>
    </submittedName>
</protein>
<dbReference type="EMBL" id="SZPR01000044">
    <property type="protein sequence ID" value="TKS95815.1"/>
    <property type="molecule type" value="Genomic_DNA"/>
</dbReference>
<reference evidence="2 3" key="1">
    <citation type="submission" date="2019-04" db="EMBL/GenBank/DDBJ databases">
        <title>Streptomyces lasaliensis sp.nov., an Actinomycete isolated from soil which produces the polyether antibiotic lasalocid.</title>
        <authorList>
            <person name="Erwin G."/>
            <person name="Haber C."/>
        </authorList>
    </citation>
    <scope>NUCLEOTIDE SEQUENCE [LARGE SCALE GENOMIC DNA]</scope>
    <source>
        <strain evidence="2 3">DSM 40089</strain>
    </source>
</reference>
<dbReference type="Proteomes" id="UP000308632">
    <property type="component" value="Unassembled WGS sequence"/>
</dbReference>
<evidence type="ECO:0000256" key="1">
    <source>
        <dbReference type="SAM" id="MobiDB-lite"/>
    </source>
</evidence>
<accession>A0A4U5W6R1</accession>
<gene>
    <name evidence="2" type="ORF">E4U92_35070</name>
</gene>
<comment type="caution">
    <text evidence="2">The sequence shown here is derived from an EMBL/GenBank/DDBJ whole genome shotgun (WGS) entry which is preliminary data.</text>
</comment>
<feature type="region of interest" description="Disordered" evidence="1">
    <location>
        <begin position="64"/>
        <end position="88"/>
    </location>
</feature>
<sequence>MYFPFHGDGLLAPLGADGITARAAHAALVELDALGRETARGLDLTQELPETDLHKVLDLSTLWQPARKRPPSGVPGQAEHWDDKANKARRRLTQAVEKNLHEVSNTSGKPVTVLGADDCLDKRAEAFRACIAQDEPVVSVSASGCLRRWLSANDSSATSLSILTFIPGRPLYAAVVTPGTALLSDCSGSWRLTLADGWTAMTGEPLVADPDPSYIVLPSDLEPLGPALRRHYQELIFSRDTSSVIAQAVLGGAVPVAVHFTEHVLNSAIFPVAVGHGMVVRVDSGKLIEKPWDASRHLYKALTGEIPFGDEHVIARDLWAIKRATRILALERDLAAQAHPLDAPFDIPYEDELYGFSDFDDDDD</sequence>
<organism evidence="2 3">
    <name type="scientific">Streptomyces galbus</name>
    <dbReference type="NCBI Taxonomy" id="33898"/>
    <lineage>
        <taxon>Bacteria</taxon>
        <taxon>Bacillati</taxon>
        <taxon>Actinomycetota</taxon>
        <taxon>Actinomycetes</taxon>
        <taxon>Kitasatosporales</taxon>
        <taxon>Streptomycetaceae</taxon>
        <taxon>Streptomyces</taxon>
    </lineage>
</organism>
<dbReference type="RefSeq" id="WP_137304503.1">
    <property type="nucleotide sequence ID" value="NZ_BMVD01000019.1"/>
</dbReference>
<proteinExistence type="predicted"/>